<feature type="compositionally biased region" description="Basic residues" evidence="1">
    <location>
        <begin position="274"/>
        <end position="283"/>
    </location>
</feature>
<feature type="compositionally biased region" description="Basic and acidic residues" evidence="1">
    <location>
        <begin position="426"/>
        <end position="436"/>
    </location>
</feature>
<feature type="transmembrane region" description="Helical" evidence="2">
    <location>
        <begin position="84"/>
        <end position="104"/>
    </location>
</feature>
<keyword evidence="2" id="KW-1133">Transmembrane helix</keyword>
<feature type="transmembrane region" description="Helical" evidence="2">
    <location>
        <begin position="227"/>
        <end position="245"/>
    </location>
</feature>
<feature type="transmembrane region" description="Helical" evidence="2">
    <location>
        <begin position="161"/>
        <end position="180"/>
    </location>
</feature>
<evidence type="ECO:0000313" key="3">
    <source>
        <dbReference type="EMBL" id="RCS41479.1"/>
    </source>
</evidence>
<feature type="compositionally biased region" description="Pro residues" evidence="1">
    <location>
        <begin position="515"/>
        <end position="529"/>
    </location>
</feature>
<feature type="region of interest" description="Disordered" evidence="1">
    <location>
        <begin position="258"/>
        <end position="588"/>
    </location>
</feature>
<feature type="compositionally biased region" description="Basic and acidic residues" evidence="1">
    <location>
        <begin position="560"/>
        <end position="574"/>
    </location>
</feature>
<sequence>MDDRSGKEQTSVDTSHGGYQSTRTYSKSAVDERRIRIVDVVPVYGVHVSLVYVAIVVMIAGLLALDHYFSRVIRWTDLNRVDSLGTYLASGSLFVAALLAVLIYRIRRHRLDDYRGYYRCWLWFAGLLLLASLDTMLNFRQDVAMGLETASKLRFFGQTDGWWAVVWCVGFGSMILRAAIEVRESYGTLAVATLSSGLLLLGVTLQLDLVMLPSTLPAEITLHAAQLLGVGLLLASLVQYARYVWLDAQGLISRRERVVTEQDTDHEEAAAAKPKPKRSRAASKKQAAEPEEDEQDLAETKPRRGWFSFGRKKVEQDAEEETSQPVAAKKRSTSKPADDEASEEQPKRGWFSFGRKAKPEQEGESVEPKPVATKKRSASKPAEDEAGEQQPKRGWFSFGRKAKSEADGENEEPKPAAAKKRAASKPAEEEPAEVKAKRSWLSWGRKEASEDPADGAKVAASSGGAKSDENAEPAPKKGWFSWGSKSETEDETAATSQEAEEERTIMTPRIKTRPKPAPAPEPAPEPAPAPRREVPTITGNAAKAAPPQDESDSGEEDEEILRLEGKPDHLLSKAERRRLKKLKRRAAA</sequence>
<feature type="region of interest" description="Disordered" evidence="1">
    <location>
        <begin position="1"/>
        <end position="25"/>
    </location>
</feature>
<proteinExistence type="predicted"/>
<evidence type="ECO:0000313" key="4">
    <source>
        <dbReference type="Proteomes" id="UP000253562"/>
    </source>
</evidence>
<evidence type="ECO:0000256" key="2">
    <source>
        <dbReference type="SAM" id="Phobius"/>
    </source>
</evidence>
<protein>
    <submittedName>
        <fullName evidence="3">Uncharacterized protein</fullName>
    </submittedName>
</protein>
<accession>A0A368KL56</accession>
<dbReference type="SMART" id="SM00029">
    <property type="entry name" value="GASTRIN"/>
    <property type="match status" value="5"/>
</dbReference>
<feature type="transmembrane region" description="Helical" evidence="2">
    <location>
        <begin position="187"/>
        <end position="207"/>
    </location>
</feature>
<reference evidence="3 4" key="1">
    <citation type="submission" date="2018-07" db="EMBL/GenBank/DDBJ databases">
        <title>Comparative genomes isolates from brazilian mangrove.</title>
        <authorList>
            <person name="De Araujo J.E."/>
            <person name="Taketani R.G."/>
            <person name="Silva M.C.P."/>
            <person name="Lourenco M.V."/>
            <person name="Oliveira V.M."/>
            <person name="Andreote F.D."/>
        </authorList>
    </citation>
    <scope>NUCLEOTIDE SEQUENCE [LARGE SCALE GENOMIC DNA]</scope>
    <source>
        <strain evidence="3 4">HEX PRIS-MGV</strain>
    </source>
</reference>
<feature type="compositionally biased region" description="Basic and acidic residues" evidence="1">
    <location>
        <begin position="402"/>
        <end position="414"/>
    </location>
</feature>
<organism evidence="3 4">
    <name type="scientific">Bremerella cremea</name>
    <dbReference type="NCBI Taxonomy" id="1031537"/>
    <lineage>
        <taxon>Bacteria</taxon>
        <taxon>Pseudomonadati</taxon>
        <taxon>Planctomycetota</taxon>
        <taxon>Planctomycetia</taxon>
        <taxon>Pirellulales</taxon>
        <taxon>Pirellulaceae</taxon>
        <taxon>Bremerella</taxon>
    </lineage>
</organism>
<keyword evidence="2" id="KW-0812">Transmembrane</keyword>
<feature type="transmembrane region" description="Helical" evidence="2">
    <location>
        <begin position="116"/>
        <end position="133"/>
    </location>
</feature>
<gene>
    <name evidence="3" type="ORF">DTL42_23285</name>
</gene>
<comment type="caution">
    <text evidence="3">The sequence shown here is derived from an EMBL/GenBank/DDBJ whole genome shotgun (WGS) entry which is preliminary data.</text>
</comment>
<feature type="compositionally biased region" description="Polar residues" evidence="1">
    <location>
        <begin position="8"/>
        <end position="25"/>
    </location>
</feature>
<keyword evidence="2" id="KW-0472">Membrane</keyword>
<name>A0A368KL56_9BACT</name>
<feature type="compositionally biased region" description="Low complexity" evidence="1">
    <location>
        <begin position="455"/>
        <end position="465"/>
    </location>
</feature>
<dbReference type="AlphaFoldDB" id="A0A368KL56"/>
<evidence type="ECO:0000256" key="1">
    <source>
        <dbReference type="SAM" id="MobiDB-lite"/>
    </source>
</evidence>
<dbReference type="Proteomes" id="UP000253562">
    <property type="component" value="Unassembled WGS sequence"/>
</dbReference>
<feature type="compositionally biased region" description="Basic residues" evidence="1">
    <location>
        <begin position="575"/>
        <end position="588"/>
    </location>
</feature>
<feature type="transmembrane region" description="Helical" evidence="2">
    <location>
        <begin position="43"/>
        <end position="64"/>
    </location>
</feature>
<feature type="compositionally biased region" description="Acidic residues" evidence="1">
    <location>
        <begin position="549"/>
        <end position="559"/>
    </location>
</feature>
<dbReference type="EMBL" id="QPEX01000045">
    <property type="protein sequence ID" value="RCS41479.1"/>
    <property type="molecule type" value="Genomic_DNA"/>
</dbReference>